<gene>
    <name evidence="2" type="ORF">PEVE_00008953</name>
</gene>
<evidence type="ECO:0000256" key="1">
    <source>
        <dbReference type="SAM" id="MobiDB-lite"/>
    </source>
</evidence>
<feature type="region of interest" description="Disordered" evidence="1">
    <location>
        <begin position="1"/>
        <end position="32"/>
    </location>
</feature>
<evidence type="ECO:0000313" key="2">
    <source>
        <dbReference type="EMBL" id="CAH3020850.1"/>
    </source>
</evidence>
<dbReference type="PANTHER" id="PTHR28577">
    <property type="entry name" value="CENTROMERE PROTEIN P"/>
    <property type="match status" value="1"/>
</dbReference>
<protein>
    <recommendedName>
        <fullName evidence="4">Centromere protein P</fullName>
    </recommendedName>
</protein>
<evidence type="ECO:0000313" key="3">
    <source>
        <dbReference type="Proteomes" id="UP001159427"/>
    </source>
</evidence>
<dbReference type="Proteomes" id="UP001159427">
    <property type="component" value="Unassembled WGS sequence"/>
</dbReference>
<dbReference type="Pfam" id="PF13096">
    <property type="entry name" value="CENP-P"/>
    <property type="match status" value="1"/>
</dbReference>
<dbReference type="InterPro" id="IPR027801">
    <property type="entry name" value="CENP-P"/>
</dbReference>
<evidence type="ECO:0008006" key="4">
    <source>
        <dbReference type="Google" id="ProtNLM"/>
    </source>
</evidence>
<reference evidence="2 3" key="1">
    <citation type="submission" date="2022-05" db="EMBL/GenBank/DDBJ databases">
        <authorList>
            <consortium name="Genoscope - CEA"/>
            <person name="William W."/>
        </authorList>
    </citation>
    <scope>NUCLEOTIDE SEQUENCE [LARGE SCALE GENOMIC DNA]</scope>
</reference>
<name>A0ABN8LUA2_9CNID</name>
<dbReference type="PANTHER" id="PTHR28577:SF1">
    <property type="entry name" value="CENTROMERE PROTEIN P"/>
    <property type="match status" value="1"/>
</dbReference>
<sequence>MEVEHRIRRSRNNNRKGDQNNNNEPLRKKPRKAHELRELALQEIATLNNEICDLEEEIFQKESECAGEYTLDTLRGIASELLENGQPSSLEETDRSEIEKEIAVLNNRVTSLESFTGIRFVENNISVLSKTDSRTMLLRRISGTCLRIPFKVEFEVEEDEHRGSTTTSEREDIRPDEESVPVLKRLSVEVTDPLAEQELVSFIQTVEKEKALQPFFIGLMQYADWHSNRQRTCQHFYTKYPETVQLIGTPAGCQSLQLMNRNKPGLIFTIYWRICITETGHVTPDLQIHASAPQNQTDQRDNNTLLRSVPRQFEKVLPILGIEESIEVVIGLLCR</sequence>
<comment type="caution">
    <text evidence="2">The sequence shown here is derived from an EMBL/GenBank/DDBJ whole genome shotgun (WGS) entry which is preliminary data.</text>
</comment>
<organism evidence="2 3">
    <name type="scientific">Porites evermanni</name>
    <dbReference type="NCBI Taxonomy" id="104178"/>
    <lineage>
        <taxon>Eukaryota</taxon>
        <taxon>Metazoa</taxon>
        <taxon>Cnidaria</taxon>
        <taxon>Anthozoa</taxon>
        <taxon>Hexacorallia</taxon>
        <taxon>Scleractinia</taxon>
        <taxon>Fungiina</taxon>
        <taxon>Poritidae</taxon>
        <taxon>Porites</taxon>
    </lineage>
</organism>
<dbReference type="EMBL" id="CALNXI010000161">
    <property type="protein sequence ID" value="CAH3020850.1"/>
    <property type="molecule type" value="Genomic_DNA"/>
</dbReference>
<accession>A0ABN8LUA2</accession>
<proteinExistence type="predicted"/>
<keyword evidence="3" id="KW-1185">Reference proteome</keyword>
<feature type="compositionally biased region" description="Basic residues" evidence="1">
    <location>
        <begin position="1"/>
        <end position="14"/>
    </location>
</feature>